<dbReference type="EMBL" id="ML769582">
    <property type="protein sequence ID" value="KAE9393050.1"/>
    <property type="molecule type" value="Genomic_DNA"/>
</dbReference>
<protein>
    <recommendedName>
        <fullName evidence="8">rRNA biogenesis protein RRP5</fullName>
    </recommendedName>
    <alternativeName>
        <fullName evidence="9">Ribosomal RNA-processing protein 5</fullName>
    </alternativeName>
</protein>
<feature type="domain" description="S1 motif" evidence="11">
    <location>
        <begin position="735"/>
        <end position="808"/>
    </location>
</feature>
<feature type="domain" description="S1 motif" evidence="11">
    <location>
        <begin position="1222"/>
        <end position="1268"/>
    </location>
</feature>
<evidence type="ECO:0000256" key="4">
    <source>
        <dbReference type="ARBA" id="ARBA00022553"/>
    </source>
</evidence>
<dbReference type="InterPro" id="IPR011990">
    <property type="entry name" value="TPR-like_helical_dom_sf"/>
</dbReference>
<dbReference type="PROSITE" id="PS50126">
    <property type="entry name" value="S1"/>
    <property type="match status" value="8"/>
</dbReference>
<evidence type="ECO:0000256" key="9">
    <source>
        <dbReference type="ARBA" id="ARBA00076674"/>
    </source>
</evidence>
<sequence length="1740" mass="192502">MLHSRFSEPLNPAILKASSLIVWIISSKRSLRDLKIAISRARGPWSISAVSKLNWIFTAITDTIAWTTFTPEMFARLYCSDLLIVSLFQNFLLAEHLMKGYNCTPHTAPPLPTTNTYLLWATWDLALDACIKQLPEMLASNKIQQQQQNFDIPKFGSLEEALRSLVEDRCLFPLVLHMKLTISTTSPNLAASWSSTPHLVPRKPPTQLAIVLQVLLSQPHHLRALILLSQIFPYISKLLQAPALIYDRTYIHMAQIFAVDPTVQVDLFNNQQGYRYFSKILTTNPSTTSAQHALPNTSEHLAMCRFILASLARDFAKGQQACWEEHVFNACGLGSIKTLGVSQGTQDKLLNLISDDSAEVRCAALYALGTCMGASGSKLETEGIKGGGGSGGMFNRDGRTHFQMEVAAVTGARLVVREDESEPAAKKARKSKQKSEAGTSKSSTEKSDRVARIEHLNYKQMSVGMKIFGQIVSIQPLALVVSLPNQLFGHVPITKISSQFTSLLEMTTIYVPGTTDVTGLGKSRDETAKASRRIKLSLNPERVNAEMQKSNLKAGYTLSVSVKSVEDHGYLLDLGILDVSGFLSFKDAKSGKLRVGQLLEATVSSISKNGLTCNVTLDPKTFSLSTLTEIGNVSSVLPGTLVQTLITAVHPTGFNLQVLGFFDGTVNEFHLLCKMTEKSHKVGKKVKARVLYYLPSTPPKLALSLNEHVIGFTNCRVQPKTSDEPLPLQEVYPIGTLVNNVKVLRVEAEHGLRVRLDSEIDGFVHISHISDDHTPSLSNSGLWKLGSLHRARVLGYYPFNGLLQLSLKPSVLEQKYLQVADVQVSQIIKGTIKKLGDSGSFVLLSGNVDGLVWPNHYADIALKNPSKRFKVGATISVAYVLVVDPEKNRVFLTAKKSLIDSDLPRITSFEVAKVGLVTHGVVFKVLPKALMIELYNNVKAIIPIKEVSEQSIDNLSSLCSAGKVVKVRIVTLKAEENTIIASIQKSGGVYKTFNTDISGVDIGNIPEGVVVEIHEENIVLSLQPSNVDNKLEDLVVVSRNMEDNFVTVANKLKPKPTLTKTIISIDTVKIGQTVGGRVVRHTAHGALVKLPSNIGGILMSLTISALRRPFPLMYPDQAGTVVDEISEISDLHVGATVRGFIKSITDHGLFVTVGQNIDAQVQIWDLFDDFIKDWRPNFKLHQLVQGHSILSADANAKKVEMILQSGNLSKLVASTLSSLSVGQHVEGSVKRIEEYGLFIQIDNLNLSGLSHKSELSDNKEAEKMTDLKPSHFSEDDFTPENDSDEHEAGDQPMEALDGIDSESNGEASDEESDNEEVAMQVDVDVQPRPQPKQTSSTKKTSNGPLKLSSGFQWFGNTVNVDAESSSDSEDSDNEAPSKKKRKKQRKEIEQDLPAQMHTKAPESNADFERLLLGSPNSSQLWIQYMSFQLQLSEIEKAREIGRQNAYRTDETLEKVFKDAARANDSKTVHLWLASILDQSGKHKKAEEQYKRTGKKFGLSSKVWTLFAEHYLQRGEIEESKNFFLVLHGAWRSKNLEYKLGEPERGKTLFEGIIDSHPKRWDMWSVYMDMEAGQSDIQSLRSLFDRVLQLKLTSHKAKSFFKKWLELERRLGDEEGAEIASTMVVRRIIRLTPPLFPSLGCHGGIDGGHGTSTCVKETEEGREGYHNGQYEIPSPSNSTFSVDSSSSSIILGLGTGMGICDVLLLKSTFFDWCSEYFTEPQMRQAEADEPGSIQYNYQIWR</sequence>
<dbReference type="CDD" id="cd05697">
    <property type="entry name" value="S1_Rrp5_repeat_hs5"/>
    <property type="match status" value="1"/>
</dbReference>
<dbReference type="InterPro" id="IPR016024">
    <property type="entry name" value="ARM-type_fold"/>
</dbReference>
<dbReference type="InterPro" id="IPR045209">
    <property type="entry name" value="Rrp5"/>
</dbReference>
<comment type="subcellular location">
    <subcellularLocation>
        <location evidence="1">Nucleus</location>
        <location evidence="1">Nucleolus</location>
    </subcellularLocation>
</comment>
<accession>A0A6A4H5R1</accession>
<feature type="domain" description="S1 motif" evidence="11">
    <location>
        <begin position="915"/>
        <end position="984"/>
    </location>
</feature>
<dbReference type="PRINTS" id="PR01547">
    <property type="entry name" value="YEAST176DUF"/>
</dbReference>
<feature type="region of interest" description="Disordered" evidence="10">
    <location>
        <begin position="419"/>
        <end position="448"/>
    </location>
</feature>
<feature type="region of interest" description="Disordered" evidence="10">
    <location>
        <begin position="1255"/>
        <end position="1402"/>
    </location>
</feature>
<feature type="compositionally biased region" description="Acidic residues" evidence="10">
    <location>
        <begin position="1275"/>
        <end position="1287"/>
    </location>
</feature>
<feature type="compositionally biased region" description="Acidic residues" evidence="10">
    <location>
        <begin position="1364"/>
        <end position="1373"/>
    </location>
</feature>
<dbReference type="GO" id="GO:0003723">
    <property type="term" value="F:RNA binding"/>
    <property type="evidence" value="ECO:0007669"/>
    <property type="project" value="TreeGrafter"/>
</dbReference>
<evidence type="ECO:0000313" key="12">
    <source>
        <dbReference type="EMBL" id="KAE9393050.1"/>
    </source>
</evidence>
<dbReference type="FunFam" id="2.40.50.140:FF:000155">
    <property type="entry name" value="rRNA biogenesis protein RRP5"/>
    <property type="match status" value="1"/>
</dbReference>
<dbReference type="InterPro" id="IPR003029">
    <property type="entry name" value="S1_domain"/>
</dbReference>
<organism evidence="12 13">
    <name type="scientific">Gymnopus androsaceus JB14</name>
    <dbReference type="NCBI Taxonomy" id="1447944"/>
    <lineage>
        <taxon>Eukaryota</taxon>
        <taxon>Fungi</taxon>
        <taxon>Dikarya</taxon>
        <taxon>Basidiomycota</taxon>
        <taxon>Agaricomycotina</taxon>
        <taxon>Agaricomycetes</taxon>
        <taxon>Agaricomycetidae</taxon>
        <taxon>Agaricales</taxon>
        <taxon>Marasmiineae</taxon>
        <taxon>Omphalotaceae</taxon>
        <taxon>Gymnopus</taxon>
    </lineage>
</organism>
<dbReference type="SUPFAM" id="SSF48452">
    <property type="entry name" value="TPR-like"/>
    <property type="match status" value="1"/>
</dbReference>
<feature type="domain" description="S1 motif" evidence="11">
    <location>
        <begin position="1134"/>
        <end position="1204"/>
    </location>
</feature>
<name>A0A6A4H5R1_9AGAR</name>
<dbReference type="Pfam" id="PF24685">
    <property type="entry name" value="OB_RRP5_4th"/>
    <property type="match status" value="1"/>
</dbReference>
<gene>
    <name evidence="12" type="ORF">BT96DRAFT_1023257</name>
</gene>
<evidence type="ECO:0000256" key="3">
    <source>
        <dbReference type="ARBA" id="ARBA00022552"/>
    </source>
</evidence>
<dbReference type="Pfam" id="PF00575">
    <property type="entry name" value="S1"/>
    <property type="match status" value="2"/>
</dbReference>
<dbReference type="SUPFAM" id="SSF50249">
    <property type="entry name" value="Nucleic acid-binding proteins"/>
    <property type="match status" value="6"/>
</dbReference>
<evidence type="ECO:0000256" key="7">
    <source>
        <dbReference type="ARBA" id="ARBA00055575"/>
    </source>
</evidence>
<dbReference type="Proteomes" id="UP000799118">
    <property type="component" value="Unassembled WGS sequence"/>
</dbReference>
<dbReference type="FunFam" id="2.40.50.140:FF:000196">
    <property type="entry name" value="rRNA biogenesis protein RRP5"/>
    <property type="match status" value="1"/>
</dbReference>
<feature type="compositionally biased region" description="Acidic residues" evidence="10">
    <location>
        <begin position="1307"/>
        <end position="1316"/>
    </location>
</feature>
<evidence type="ECO:0000256" key="10">
    <source>
        <dbReference type="SAM" id="MobiDB-lite"/>
    </source>
</evidence>
<evidence type="ECO:0000256" key="5">
    <source>
        <dbReference type="ARBA" id="ARBA00022737"/>
    </source>
</evidence>
<dbReference type="InterPro" id="IPR003107">
    <property type="entry name" value="HAT"/>
</dbReference>
<dbReference type="SMART" id="SM00386">
    <property type="entry name" value="HAT"/>
    <property type="match status" value="4"/>
</dbReference>
<dbReference type="InterPro" id="IPR012340">
    <property type="entry name" value="NA-bd_OB-fold"/>
</dbReference>
<evidence type="ECO:0000256" key="2">
    <source>
        <dbReference type="ARBA" id="ARBA00022517"/>
    </source>
</evidence>
<feature type="domain" description="S1 motif" evidence="11">
    <location>
        <begin position="639"/>
        <end position="706"/>
    </location>
</feature>
<dbReference type="PANTHER" id="PTHR23270:SF10">
    <property type="entry name" value="PROTEIN RRP5 HOMOLOG"/>
    <property type="match status" value="1"/>
</dbReference>
<comment type="function">
    <text evidence="7">Involved in the biogenesis of rRNA. Required for the formation of 18S and 5.8S rRNA.</text>
</comment>
<dbReference type="FunFam" id="2.40.50.140:FF:000103">
    <property type="entry name" value="protein RRP5 homolog"/>
    <property type="match status" value="1"/>
</dbReference>
<feature type="domain" description="S1 motif" evidence="11">
    <location>
        <begin position="464"/>
        <end position="539"/>
    </location>
</feature>
<dbReference type="SUPFAM" id="SSF48371">
    <property type="entry name" value="ARM repeat"/>
    <property type="match status" value="1"/>
</dbReference>
<evidence type="ECO:0000259" key="11">
    <source>
        <dbReference type="PROSITE" id="PS50126"/>
    </source>
</evidence>
<feature type="domain" description="S1 motif" evidence="11">
    <location>
        <begin position="555"/>
        <end position="620"/>
    </location>
</feature>
<keyword evidence="3" id="KW-0698">rRNA processing</keyword>
<keyword evidence="5" id="KW-0677">Repeat</keyword>
<dbReference type="Gene3D" id="1.25.40.10">
    <property type="entry name" value="Tetratricopeptide repeat domain"/>
    <property type="match status" value="1"/>
</dbReference>
<dbReference type="GO" id="GO:0006364">
    <property type="term" value="P:rRNA processing"/>
    <property type="evidence" value="ECO:0007669"/>
    <property type="project" value="UniProtKB-KW"/>
</dbReference>
<evidence type="ECO:0000313" key="13">
    <source>
        <dbReference type="Proteomes" id="UP000799118"/>
    </source>
</evidence>
<dbReference type="Gene3D" id="2.40.50.140">
    <property type="entry name" value="Nucleic acid-binding proteins"/>
    <property type="match status" value="6"/>
</dbReference>
<feature type="compositionally biased region" description="Basic and acidic residues" evidence="10">
    <location>
        <begin position="1255"/>
        <end position="1274"/>
    </location>
</feature>
<feature type="compositionally biased region" description="Polar residues" evidence="10">
    <location>
        <begin position="1331"/>
        <end position="1357"/>
    </location>
</feature>
<dbReference type="GO" id="GO:0032040">
    <property type="term" value="C:small-subunit processome"/>
    <property type="evidence" value="ECO:0007669"/>
    <property type="project" value="TreeGrafter"/>
</dbReference>
<dbReference type="PANTHER" id="PTHR23270">
    <property type="entry name" value="PROGRAMMED CELL DEATH PROTEIN 11 PRE-RRNA PROCESSING PROTEIN RRP5"/>
    <property type="match status" value="1"/>
</dbReference>
<evidence type="ECO:0000256" key="8">
    <source>
        <dbReference type="ARBA" id="ARBA00073619"/>
    </source>
</evidence>
<keyword evidence="6" id="KW-0539">Nucleus</keyword>
<feature type="domain" description="S1 motif" evidence="11">
    <location>
        <begin position="825"/>
        <end position="895"/>
    </location>
</feature>
<dbReference type="InterPro" id="IPR057301">
    <property type="entry name" value="Rrp5_OB_4th"/>
</dbReference>
<dbReference type="OrthoDB" id="412781at2759"/>
<proteinExistence type="predicted"/>
<reference evidence="12" key="1">
    <citation type="journal article" date="2019" name="Environ. Microbiol.">
        <title>Fungal ecological strategies reflected in gene transcription - a case study of two litter decomposers.</title>
        <authorList>
            <person name="Barbi F."/>
            <person name="Kohler A."/>
            <person name="Barry K."/>
            <person name="Baskaran P."/>
            <person name="Daum C."/>
            <person name="Fauchery L."/>
            <person name="Ihrmark K."/>
            <person name="Kuo A."/>
            <person name="LaButti K."/>
            <person name="Lipzen A."/>
            <person name="Morin E."/>
            <person name="Grigoriev I.V."/>
            <person name="Henrissat B."/>
            <person name="Lindahl B."/>
            <person name="Martin F."/>
        </authorList>
    </citation>
    <scope>NUCLEOTIDE SEQUENCE</scope>
    <source>
        <strain evidence="12">JB14</strain>
    </source>
</reference>
<evidence type="ECO:0000256" key="6">
    <source>
        <dbReference type="ARBA" id="ARBA00023242"/>
    </source>
</evidence>
<dbReference type="SMART" id="SM00316">
    <property type="entry name" value="S1"/>
    <property type="match status" value="7"/>
</dbReference>
<keyword evidence="2" id="KW-0690">Ribosome biogenesis</keyword>
<keyword evidence="13" id="KW-1185">Reference proteome</keyword>
<evidence type="ECO:0000256" key="1">
    <source>
        <dbReference type="ARBA" id="ARBA00004604"/>
    </source>
</evidence>
<keyword evidence="4" id="KW-0597">Phosphoprotein</keyword>